<evidence type="ECO:0000256" key="1">
    <source>
        <dbReference type="SAM" id="SignalP"/>
    </source>
</evidence>
<organism evidence="2 3">
    <name type="scientific">Labrys miyagiensis</name>
    <dbReference type="NCBI Taxonomy" id="346912"/>
    <lineage>
        <taxon>Bacteria</taxon>
        <taxon>Pseudomonadati</taxon>
        <taxon>Pseudomonadota</taxon>
        <taxon>Alphaproteobacteria</taxon>
        <taxon>Hyphomicrobiales</taxon>
        <taxon>Xanthobacteraceae</taxon>
        <taxon>Labrys</taxon>
    </lineage>
</organism>
<evidence type="ECO:0000313" key="3">
    <source>
        <dbReference type="Proteomes" id="UP001156882"/>
    </source>
</evidence>
<dbReference type="RefSeq" id="WP_284313997.1">
    <property type="nucleotide sequence ID" value="NZ_BSPC01000037.1"/>
</dbReference>
<feature type="chain" id="PRO_5046222282" evidence="1">
    <location>
        <begin position="28"/>
        <end position="139"/>
    </location>
</feature>
<sequence>MSNRSLVYLQAFVAAFLFALGTGSTEAASGDSFDGAWVIEGESCANVFTIKNGKMDFAQNQGTALPGVLINGDQIHGLTSTCSIASRKQSADTVKLRLHCESQIMFGDMTVSIKVKDADTISRVDPDFPDIATTYHRCK</sequence>
<keyword evidence="1" id="KW-0732">Signal</keyword>
<name>A0ABQ6CMB7_9HYPH</name>
<proteinExistence type="predicted"/>
<gene>
    <name evidence="2" type="ORF">GCM10007874_39350</name>
</gene>
<dbReference type="Proteomes" id="UP001156882">
    <property type="component" value="Unassembled WGS sequence"/>
</dbReference>
<protein>
    <submittedName>
        <fullName evidence="2">Uncharacterized protein</fullName>
    </submittedName>
</protein>
<keyword evidence="3" id="KW-1185">Reference proteome</keyword>
<comment type="caution">
    <text evidence="2">The sequence shown here is derived from an EMBL/GenBank/DDBJ whole genome shotgun (WGS) entry which is preliminary data.</text>
</comment>
<evidence type="ECO:0000313" key="2">
    <source>
        <dbReference type="EMBL" id="GLS20918.1"/>
    </source>
</evidence>
<dbReference type="EMBL" id="BSPC01000037">
    <property type="protein sequence ID" value="GLS20918.1"/>
    <property type="molecule type" value="Genomic_DNA"/>
</dbReference>
<feature type="signal peptide" evidence="1">
    <location>
        <begin position="1"/>
        <end position="27"/>
    </location>
</feature>
<reference evidence="3" key="1">
    <citation type="journal article" date="2019" name="Int. J. Syst. Evol. Microbiol.">
        <title>The Global Catalogue of Microorganisms (GCM) 10K type strain sequencing project: providing services to taxonomists for standard genome sequencing and annotation.</title>
        <authorList>
            <consortium name="The Broad Institute Genomics Platform"/>
            <consortium name="The Broad Institute Genome Sequencing Center for Infectious Disease"/>
            <person name="Wu L."/>
            <person name="Ma J."/>
        </authorList>
    </citation>
    <scope>NUCLEOTIDE SEQUENCE [LARGE SCALE GENOMIC DNA]</scope>
    <source>
        <strain evidence="3">NBRC 101365</strain>
    </source>
</reference>
<accession>A0ABQ6CMB7</accession>